<gene>
    <name evidence="1" type="ORF">H8E29_14520</name>
</gene>
<evidence type="ECO:0000313" key="2">
    <source>
        <dbReference type="Proteomes" id="UP000614469"/>
    </source>
</evidence>
<dbReference type="Proteomes" id="UP000614469">
    <property type="component" value="Unassembled WGS sequence"/>
</dbReference>
<sequence>MKLYGRSTISEFLGDNIVFRSLNSLDKRLPSLEELRAIVNIHDQSIPRKTSTDYANLVSHLLKRARVLEAPGTKINRLLFVGDTRLNDATAFNKICAAGDWPGIAFICAEKMQNKPSLEILEEEEKRLLYLANRWEYLNDFDQNLARHDFYIDESTAIILDLDKTCLGARGRNDQVINQVRVEAAFATVEDLIGSEFDAEAFEKSYNLFNEPDFHPFTTDNQDYLVYICLIISTGLYEQEKLAEDIRKGGVLLFDQFLNDVQAQAKKLPVGVREIHKDVFARMQQGDPTPFKSFRAQEYLATVAHMGQMGEATPLDERLSQEIMITQEVRERALDWLFKGALLFGLSDKPDEASIPSAALASQGYLPIHKVETSVVGG</sequence>
<comment type="caution">
    <text evidence="1">The sequence shown here is derived from an EMBL/GenBank/DDBJ whole genome shotgun (WGS) entry which is preliminary data.</text>
</comment>
<protein>
    <submittedName>
        <fullName evidence="1">Uncharacterized protein</fullName>
    </submittedName>
</protein>
<organism evidence="1 2">
    <name type="scientific">Candidatus Desulfolinea nitratireducens</name>
    <dbReference type="NCBI Taxonomy" id="2841698"/>
    <lineage>
        <taxon>Bacteria</taxon>
        <taxon>Bacillati</taxon>
        <taxon>Chloroflexota</taxon>
        <taxon>Anaerolineae</taxon>
        <taxon>Anaerolineales</taxon>
        <taxon>Anaerolineales incertae sedis</taxon>
        <taxon>Candidatus Desulfolinea</taxon>
    </lineage>
</organism>
<dbReference type="AlphaFoldDB" id="A0A8J6TFI6"/>
<proteinExistence type="predicted"/>
<name>A0A8J6TFI6_9CHLR</name>
<reference evidence="1 2" key="1">
    <citation type="submission" date="2020-08" db="EMBL/GenBank/DDBJ databases">
        <title>Bridging the membrane lipid divide: bacteria of the FCB group superphylum have the potential to synthesize archaeal ether lipids.</title>
        <authorList>
            <person name="Villanueva L."/>
            <person name="Von Meijenfeldt F.A.B."/>
            <person name="Westbye A.B."/>
            <person name="Yadav S."/>
            <person name="Hopmans E.C."/>
            <person name="Dutilh B.E."/>
            <person name="Sinninghe Damste J.S."/>
        </authorList>
    </citation>
    <scope>NUCLEOTIDE SEQUENCE [LARGE SCALE GENOMIC DNA]</scope>
    <source>
        <strain evidence="1">NIOZ-UU36</strain>
    </source>
</reference>
<dbReference type="EMBL" id="JACNJN010000164">
    <property type="protein sequence ID" value="MBC8336476.1"/>
    <property type="molecule type" value="Genomic_DNA"/>
</dbReference>
<evidence type="ECO:0000313" key="1">
    <source>
        <dbReference type="EMBL" id="MBC8336476.1"/>
    </source>
</evidence>
<accession>A0A8J6TFI6</accession>